<dbReference type="EMBL" id="MWQN01000001">
    <property type="protein sequence ID" value="OPC82855.1"/>
    <property type="molecule type" value="Genomic_DNA"/>
</dbReference>
<gene>
    <name evidence="3" type="ORF">B4N89_19640</name>
</gene>
<evidence type="ECO:0000256" key="2">
    <source>
        <dbReference type="SAM" id="MobiDB-lite"/>
    </source>
</evidence>
<feature type="region of interest" description="Disordered" evidence="2">
    <location>
        <begin position="1"/>
        <end position="39"/>
    </location>
</feature>
<organism evidence="3 4">
    <name type="scientific">Embleya scabrispora</name>
    <dbReference type="NCBI Taxonomy" id="159449"/>
    <lineage>
        <taxon>Bacteria</taxon>
        <taxon>Bacillati</taxon>
        <taxon>Actinomycetota</taxon>
        <taxon>Actinomycetes</taxon>
        <taxon>Kitasatosporales</taxon>
        <taxon>Streptomycetaceae</taxon>
        <taxon>Embleya</taxon>
    </lineage>
</organism>
<keyword evidence="1" id="KW-0067">ATP-binding</keyword>
<protein>
    <submittedName>
        <fullName evidence="3">Uncharacterized protein</fullName>
    </submittedName>
</protein>
<dbReference type="STRING" id="159449.B4N89_19640"/>
<keyword evidence="4" id="KW-1185">Reference proteome</keyword>
<dbReference type="SUPFAM" id="SSF56112">
    <property type="entry name" value="Protein kinase-like (PK-like)"/>
    <property type="match status" value="1"/>
</dbReference>
<dbReference type="OrthoDB" id="4338684at2"/>
<feature type="compositionally biased region" description="Pro residues" evidence="2">
    <location>
        <begin position="10"/>
        <end position="19"/>
    </location>
</feature>
<dbReference type="PROSITE" id="PS00107">
    <property type="entry name" value="PROTEIN_KINASE_ATP"/>
    <property type="match status" value="1"/>
</dbReference>
<feature type="binding site" evidence="1">
    <location>
        <position position="87"/>
    </location>
    <ligand>
        <name>ATP</name>
        <dbReference type="ChEBI" id="CHEBI:30616"/>
    </ligand>
</feature>
<reference evidence="3 4" key="1">
    <citation type="submission" date="2017-03" db="EMBL/GenBank/DDBJ databases">
        <title>Draft genome sequence of Streptomyces scabrisporus NF3, endophyte isolated from Amphipterygium adstringens.</title>
        <authorList>
            <person name="Vazquez M."/>
            <person name="Ceapa C.D."/>
            <person name="Rodriguez Luna D."/>
            <person name="Sanchez Esquivel S."/>
        </authorList>
    </citation>
    <scope>NUCLEOTIDE SEQUENCE [LARGE SCALE GENOMIC DNA]</scope>
    <source>
        <strain evidence="3 4">NF3</strain>
    </source>
</reference>
<sequence>MWTGDVALPPRNPAAPGPVPEAMSHTVPHTDAATKESHPQGAYGEAFAVARLWLGSRYRLDEKLGSGGNATVWRAWDRRMQRFVAVKVLKESFGGSNSMDRFGREALILGRLSSPNIIVVHDRGLKQVVRHPGEPDRTPRGSRLPWARSTPRPRSPGGRAMSRRGCSTTTPRRCTTRR</sequence>
<keyword evidence="1" id="KW-0547">Nucleotide-binding</keyword>
<name>A0A1T3P1M2_9ACTN</name>
<feature type="region of interest" description="Disordered" evidence="2">
    <location>
        <begin position="129"/>
        <end position="178"/>
    </location>
</feature>
<dbReference type="GO" id="GO:0005524">
    <property type="term" value="F:ATP binding"/>
    <property type="evidence" value="ECO:0007669"/>
    <property type="project" value="UniProtKB-UniRule"/>
</dbReference>
<proteinExistence type="predicted"/>
<feature type="compositionally biased region" description="Low complexity" evidence="2">
    <location>
        <begin position="148"/>
        <end position="178"/>
    </location>
</feature>
<dbReference type="InterPro" id="IPR011009">
    <property type="entry name" value="Kinase-like_dom_sf"/>
</dbReference>
<evidence type="ECO:0000313" key="4">
    <source>
        <dbReference type="Proteomes" id="UP000190037"/>
    </source>
</evidence>
<dbReference type="Proteomes" id="UP000190037">
    <property type="component" value="Unassembled WGS sequence"/>
</dbReference>
<comment type="caution">
    <text evidence="3">The sequence shown here is derived from an EMBL/GenBank/DDBJ whole genome shotgun (WGS) entry which is preliminary data.</text>
</comment>
<dbReference type="AlphaFoldDB" id="A0A1T3P1M2"/>
<evidence type="ECO:0000313" key="3">
    <source>
        <dbReference type="EMBL" id="OPC82855.1"/>
    </source>
</evidence>
<dbReference type="InterPro" id="IPR017441">
    <property type="entry name" value="Protein_kinase_ATP_BS"/>
</dbReference>
<accession>A0A1T3P1M2</accession>
<dbReference type="Gene3D" id="3.30.200.20">
    <property type="entry name" value="Phosphorylase Kinase, domain 1"/>
    <property type="match status" value="1"/>
</dbReference>
<evidence type="ECO:0000256" key="1">
    <source>
        <dbReference type="PROSITE-ProRule" id="PRU10141"/>
    </source>
</evidence>
<dbReference type="GO" id="GO:0004672">
    <property type="term" value="F:protein kinase activity"/>
    <property type="evidence" value="ECO:0007669"/>
    <property type="project" value="InterPro"/>
</dbReference>
<feature type="compositionally biased region" description="Basic and acidic residues" evidence="2">
    <location>
        <begin position="129"/>
        <end position="139"/>
    </location>
</feature>